<keyword evidence="3" id="KW-1185">Reference proteome</keyword>
<name>A0A1W0WRE0_HYPEX</name>
<dbReference type="AlphaFoldDB" id="A0A1W0WRE0"/>
<sequence length="124" mass="13839">MEPERCEGMRVPDSAHPIEHVRPDFLFNLENERLQFTPVDGKYAVNHLQTRPPPFFLQNQVSKSAKHASVEVHVNKTEHGVKCFRASVHDSLPTAMQSANRPRPSSANETFTAEGSRTVSTGST</sequence>
<evidence type="ECO:0000313" key="2">
    <source>
        <dbReference type="EMBL" id="OQV17768.1"/>
    </source>
</evidence>
<dbReference type="EMBL" id="MTYJ01000057">
    <property type="protein sequence ID" value="OQV17768.1"/>
    <property type="molecule type" value="Genomic_DNA"/>
</dbReference>
<proteinExistence type="predicted"/>
<feature type="compositionally biased region" description="Polar residues" evidence="1">
    <location>
        <begin position="94"/>
        <end position="124"/>
    </location>
</feature>
<evidence type="ECO:0000256" key="1">
    <source>
        <dbReference type="SAM" id="MobiDB-lite"/>
    </source>
</evidence>
<gene>
    <name evidence="2" type="ORF">BV898_08225</name>
</gene>
<comment type="caution">
    <text evidence="2">The sequence shown here is derived from an EMBL/GenBank/DDBJ whole genome shotgun (WGS) entry which is preliminary data.</text>
</comment>
<evidence type="ECO:0000313" key="3">
    <source>
        <dbReference type="Proteomes" id="UP000192578"/>
    </source>
</evidence>
<protein>
    <submittedName>
        <fullName evidence="2">Uncharacterized protein</fullName>
    </submittedName>
</protein>
<accession>A0A1W0WRE0</accession>
<reference evidence="3" key="1">
    <citation type="submission" date="2017-01" db="EMBL/GenBank/DDBJ databases">
        <title>Comparative genomics of anhydrobiosis in the tardigrade Hypsibius dujardini.</title>
        <authorList>
            <person name="Yoshida Y."/>
            <person name="Koutsovoulos G."/>
            <person name="Laetsch D."/>
            <person name="Stevens L."/>
            <person name="Kumar S."/>
            <person name="Horikawa D."/>
            <person name="Ishino K."/>
            <person name="Komine S."/>
            <person name="Tomita M."/>
            <person name="Blaxter M."/>
            <person name="Arakawa K."/>
        </authorList>
    </citation>
    <scope>NUCLEOTIDE SEQUENCE [LARGE SCALE GENOMIC DNA]</scope>
    <source>
        <strain evidence="3">Z151</strain>
    </source>
</reference>
<organism evidence="2 3">
    <name type="scientific">Hypsibius exemplaris</name>
    <name type="common">Freshwater tardigrade</name>
    <dbReference type="NCBI Taxonomy" id="2072580"/>
    <lineage>
        <taxon>Eukaryota</taxon>
        <taxon>Metazoa</taxon>
        <taxon>Ecdysozoa</taxon>
        <taxon>Tardigrada</taxon>
        <taxon>Eutardigrada</taxon>
        <taxon>Parachela</taxon>
        <taxon>Hypsibioidea</taxon>
        <taxon>Hypsibiidae</taxon>
        <taxon>Hypsibius</taxon>
    </lineage>
</organism>
<dbReference type="Proteomes" id="UP000192578">
    <property type="component" value="Unassembled WGS sequence"/>
</dbReference>
<feature type="region of interest" description="Disordered" evidence="1">
    <location>
        <begin position="93"/>
        <end position="124"/>
    </location>
</feature>